<keyword evidence="2" id="KW-1185">Reference proteome</keyword>
<evidence type="ECO:0000313" key="2">
    <source>
        <dbReference type="Proteomes" id="UP000199584"/>
    </source>
</evidence>
<evidence type="ECO:0000313" key="1">
    <source>
        <dbReference type="EMBL" id="SFR14544.1"/>
    </source>
</evidence>
<dbReference type="RefSeq" id="WP_092486572.1">
    <property type="nucleotide sequence ID" value="NZ_FOYM01000032.1"/>
</dbReference>
<accession>A0A1I6E9Y4</accession>
<sequence>MSKSMEEIKAAVQNAATGGKLSCTRARQLAEELGVPPREIGRAADELKIKIFACELGCF</sequence>
<dbReference type="EMBL" id="FOYM01000032">
    <property type="protein sequence ID" value="SFR14544.1"/>
    <property type="molecule type" value="Genomic_DNA"/>
</dbReference>
<organism evidence="1 2">
    <name type="scientific">Desulfoscipio geothermicus DSM 3669</name>
    <dbReference type="NCBI Taxonomy" id="1121426"/>
    <lineage>
        <taxon>Bacteria</taxon>
        <taxon>Bacillati</taxon>
        <taxon>Bacillota</taxon>
        <taxon>Clostridia</taxon>
        <taxon>Eubacteriales</taxon>
        <taxon>Desulfallaceae</taxon>
        <taxon>Desulfoscipio</taxon>
    </lineage>
</organism>
<gene>
    <name evidence="1" type="ORF">SAMN05660706_13211</name>
</gene>
<dbReference type="AlphaFoldDB" id="A0A1I6E9Y4"/>
<reference evidence="2" key="1">
    <citation type="submission" date="2016-10" db="EMBL/GenBank/DDBJ databases">
        <authorList>
            <person name="Varghese N."/>
            <person name="Submissions S."/>
        </authorList>
    </citation>
    <scope>NUCLEOTIDE SEQUENCE [LARGE SCALE GENOMIC DNA]</scope>
    <source>
        <strain evidence="2">DSM 3669</strain>
    </source>
</reference>
<dbReference type="OrthoDB" id="9802573at2"/>
<protein>
    <submittedName>
        <fullName evidence="1">Uncharacterized protein</fullName>
    </submittedName>
</protein>
<dbReference type="STRING" id="39060.SAMN05660706_13211"/>
<name>A0A1I6E9Y4_9FIRM</name>
<proteinExistence type="predicted"/>
<dbReference type="Proteomes" id="UP000199584">
    <property type="component" value="Unassembled WGS sequence"/>
</dbReference>